<keyword evidence="4" id="KW-0804">Transcription</keyword>
<dbReference type="RefSeq" id="WP_179813663.1">
    <property type="nucleotide sequence ID" value="NZ_JACBZD010000001.1"/>
</dbReference>
<dbReference type="EMBL" id="JACBZD010000001">
    <property type="protein sequence ID" value="NYI04818.1"/>
    <property type="molecule type" value="Genomic_DNA"/>
</dbReference>
<dbReference type="PANTHER" id="PTHR30126">
    <property type="entry name" value="HTH-TYPE TRANSCRIPTIONAL REGULATOR"/>
    <property type="match status" value="1"/>
</dbReference>
<dbReference type="InterPro" id="IPR036388">
    <property type="entry name" value="WH-like_DNA-bd_sf"/>
</dbReference>
<dbReference type="FunFam" id="1.10.10.10:FF:000001">
    <property type="entry name" value="LysR family transcriptional regulator"/>
    <property type="match status" value="1"/>
</dbReference>
<gene>
    <name evidence="6" type="ORF">FHU37_001761</name>
</gene>
<dbReference type="Gene3D" id="1.10.10.10">
    <property type="entry name" value="Winged helix-like DNA-binding domain superfamily/Winged helix DNA-binding domain"/>
    <property type="match status" value="1"/>
</dbReference>
<protein>
    <submittedName>
        <fullName evidence="6">DNA-binding transcriptional LysR family regulator</fullName>
    </submittedName>
</protein>
<dbReference type="SUPFAM" id="SSF53850">
    <property type="entry name" value="Periplasmic binding protein-like II"/>
    <property type="match status" value="1"/>
</dbReference>
<dbReference type="InterPro" id="IPR036390">
    <property type="entry name" value="WH_DNA-bd_sf"/>
</dbReference>
<evidence type="ECO:0000256" key="1">
    <source>
        <dbReference type="ARBA" id="ARBA00009437"/>
    </source>
</evidence>
<evidence type="ECO:0000313" key="6">
    <source>
        <dbReference type="EMBL" id="NYI04818.1"/>
    </source>
</evidence>
<keyword evidence="7" id="KW-1185">Reference proteome</keyword>
<dbReference type="GO" id="GO:0000976">
    <property type="term" value="F:transcription cis-regulatory region binding"/>
    <property type="evidence" value="ECO:0007669"/>
    <property type="project" value="TreeGrafter"/>
</dbReference>
<dbReference type="GO" id="GO:0003700">
    <property type="term" value="F:DNA-binding transcription factor activity"/>
    <property type="evidence" value="ECO:0007669"/>
    <property type="project" value="InterPro"/>
</dbReference>
<keyword evidence="2" id="KW-0805">Transcription regulation</keyword>
<organism evidence="6 7">
    <name type="scientific">Allostreptomyces psammosilenae</name>
    <dbReference type="NCBI Taxonomy" id="1892865"/>
    <lineage>
        <taxon>Bacteria</taxon>
        <taxon>Bacillati</taxon>
        <taxon>Actinomycetota</taxon>
        <taxon>Actinomycetes</taxon>
        <taxon>Kitasatosporales</taxon>
        <taxon>Streptomycetaceae</taxon>
        <taxon>Allostreptomyces</taxon>
    </lineage>
</organism>
<dbReference type="InterPro" id="IPR000847">
    <property type="entry name" value="LysR_HTH_N"/>
</dbReference>
<dbReference type="Pfam" id="PF03466">
    <property type="entry name" value="LysR_substrate"/>
    <property type="match status" value="1"/>
</dbReference>
<evidence type="ECO:0000256" key="2">
    <source>
        <dbReference type="ARBA" id="ARBA00023015"/>
    </source>
</evidence>
<comment type="similarity">
    <text evidence="1">Belongs to the LysR transcriptional regulatory family.</text>
</comment>
<dbReference type="PANTHER" id="PTHR30126:SF39">
    <property type="entry name" value="HTH-TYPE TRANSCRIPTIONAL REGULATOR CYSL"/>
    <property type="match status" value="1"/>
</dbReference>
<proteinExistence type="inferred from homology"/>
<dbReference type="AlphaFoldDB" id="A0A853A2X2"/>
<reference evidence="6 7" key="1">
    <citation type="submission" date="2020-07" db="EMBL/GenBank/DDBJ databases">
        <title>Sequencing the genomes of 1000 actinobacteria strains.</title>
        <authorList>
            <person name="Klenk H.-P."/>
        </authorList>
    </citation>
    <scope>NUCLEOTIDE SEQUENCE [LARGE SCALE GENOMIC DNA]</scope>
    <source>
        <strain evidence="6 7">DSM 42178</strain>
    </source>
</reference>
<dbReference type="InterPro" id="IPR005119">
    <property type="entry name" value="LysR_subst-bd"/>
</dbReference>
<comment type="caution">
    <text evidence="6">The sequence shown here is derived from an EMBL/GenBank/DDBJ whole genome shotgun (WGS) entry which is preliminary data.</text>
</comment>
<evidence type="ECO:0000313" key="7">
    <source>
        <dbReference type="Proteomes" id="UP000567795"/>
    </source>
</evidence>
<dbReference type="Gene3D" id="3.40.190.290">
    <property type="match status" value="1"/>
</dbReference>
<evidence type="ECO:0000256" key="4">
    <source>
        <dbReference type="ARBA" id="ARBA00023163"/>
    </source>
</evidence>
<dbReference type="Proteomes" id="UP000567795">
    <property type="component" value="Unassembled WGS sequence"/>
</dbReference>
<dbReference type="PROSITE" id="PS50931">
    <property type="entry name" value="HTH_LYSR"/>
    <property type="match status" value="1"/>
</dbReference>
<keyword evidence="3 6" id="KW-0238">DNA-binding</keyword>
<name>A0A853A2X2_9ACTN</name>
<sequence>MNAQSLRTFVTVVRLGSFSGAAAHLGYTQSAISQQIAALESDLGAVLLHRRPVRPTEAGERLLEHAGPILLRMDAARGELARLTGGPVGRRLTVGGSAPALQHGVAGALARVRRRDPRVEVSVRVLGRAEVAAAVAEGAVDLGLVDGVAAPTNPLRLPADLPVVATAVAEEPLAVVLPADHPLGVRPALDLADLADARWVDAPEAAAPLADLRAAVGWDAFPAGPRYDGPDAGTLLDLVAAEHGLALLPAAVAADRADVAAVPLRAPRLVHRTEALHGRLPSPVATAFLDALEEGGLSRRRAPR</sequence>
<dbReference type="PRINTS" id="PR00039">
    <property type="entry name" value="HTHLYSR"/>
</dbReference>
<evidence type="ECO:0000256" key="3">
    <source>
        <dbReference type="ARBA" id="ARBA00023125"/>
    </source>
</evidence>
<dbReference type="Pfam" id="PF00126">
    <property type="entry name" value="HTH_1"/>
    <property type="match status" value="1"/>
</dbReference>
<evidence type="ECO:0000259" key="5">
    <source>
        <dbReference type="PROSITE" id="PS50931"/>
    </source>
</evidence>
<dbReference type="SUPFAM" id="SSF46785">
    <property type="entry name" value="Winged helix' DNA-binding domain"/>
    <property type="match status" value="1"/>
</dbReference>
<accession>A0A853A2X2</accession>
<feature type="domain" description="HTH lysR-type" evidence="5">
    <location>
        <begin position="1"/>
        <end position="56"/>
    </location>
</feature>